<keyword evidence="7" id="KW-0288">FMN</keyword>
<comment type="caution">
    <text evidence="7">Lacks conserved residue(s) required for the propagation of feature annotation.</text>
</comment>
<dbReference type="GO" id="GO:0030091">
    <property type="term" value="P:protein repair"/>
    <property type="evidence" value="ECO:0007669"/>
    <property type="project" value="UniProtKB-UniRule"/>
</dbReference>
<keyword evidence="7" id="KW-0349">Heme</keyword>
<evidence type="ECO:0000256" key="2">
    <source>
        <dbReference type="ARBA" id="ARBA00022448"/>
    </source>
</evidence>
<dbReference type="Proteomes" id="UP000294593">
    <property type="component" value="Unassembled WGS sequence"/>
</dbReference>
<feature type="transmembrane region" description="Helical" evidence="7">
    <location>
        <begin position="88"/>
        <end position="106"/>
    </location>
</feature>
<dbReference type="InterPro" id="IPR013130">
    <property type="entry name" value="Fe3_Rdtase_TM_dom"/>
</dbReference>
<evidence type="ECO:0000256" key="3">
    <source>
        <dbReference type="ARBA" id="ARBA00022692"/>
    </source>
</evidence>
<sequence>MTTAAIQPSWLNQVLLKPWAKPLLWALCALPAVALFIGAATDQLGANPAEKLIRESGEWALRFLWLTLAVSPLRDVASLPGLLRHRRALGVTVFAYALLHFLAYAWLDKGLVVDDIVKDVFKRNFILVGMLALLLLTPLALTSFNAAIRRLGGRNWQRLHKLVYAIALLGLLHFYWKKAAKNDLGEVAVYAAILAVLLGWRVMRKGGVLGMLRVR</sequence>
<keyword evidence="7" id="KW-1003">Cell membrane</keyword>
<organism evidence="9 10">
    <name type="scientific">Aquabacterium commune</name>
    <dbReference type="NCBI Taxonomy" id="70586"/>
    <lineage>
        <taxon>Bacteria</taxon>
        <taxon>Pseudomonadati</taxon>
        <taxon>Pseudomonadota</taxon>
        <taxon>Betaproteobacteria</taxon>
        <taxon>Burkholderiales</taxon>
        <taxon>Aquabacterium</taxon>
    </lineage>
</organism>
<evidence type="ECO:0000256" key="6">
    <source>
        <dbReference type="ARBA" id="ARBA00023136"/>
    </source>
</evidence>
<comment type="cofactor">
    <cofactor evidence="7">
        <name>heme b</name>
        <dbReference type="ChEBI" id="CHEBI:60344"/>
    </cofactor>
    <text evidence="7">Binds 1 heme b (iron(II)-protoporphyrin IX) group per subunit.</text>
</comment>
<feature type="domain" description="Ferric oxidoreductase" evidence="8">
    <location>
        <begin position="57"/>
        <end position="170"/>
    </location>
</feature>
<feature type="transmembrane region" description="Helical" evidence="7">
    <location>
        <begin position="159"/>
        <end position="175"/>
    </location>
</feature>
<keyword evidence="2 7" id="KW-0813">Transport</keyword>
<proteinExistence type="inferred from homology"/>
<dbReference type="Pfam" id="PF01794">
    <property type="entry name" value="Ferric_reduct"/>
    <property type="match status" value="1"/>
</dbReference>
<feature type="transmembrane region" description="Helical" evidence="7">
    <location>
        <begin position="187"/>
        <end position="203"/>
    </location>
</feature>
<gene>
    <name evidence="7" type="primary">msrQ</name>
    <name evidence="9" type="ORF">EV672_11042</name>
</gene>
<dbReference type="RefSeq" id="WP_133610783.1">
    <property type="nucleotide sequence ID" value="NZ_SNXW01000010.1"/>
</dbReference>
<comment type="caution">
    <text evidence="9">The sequence shown here is derived from an EMBL/GenBank/DDBJ whole genome shotgun (WGS) entry which is preliminary data.</text>
</comment>
<evidence type="ECO:0000259" key="8">
    <source>
        <dbReference type="Pfam" id="PF01794"/>
    </source>
</evidence>
<dbReference type="GO" id="GO:0010181">
    <property type="term" value="F:FMN binding"/>
    <property type="evidence" value="ECO:0007669"/>
    <property type="project" value="UniProtKB-UniRule"/>
</dbReference>
<dbReference type="GO" id="GO:0009055">
    <property type="term" value="F:electron transfer activity"/>
    <property type="evidence" value="ECO:0007669"/>
    <property type="project" value="UniProtKB-UniRule"/>
</dbReference>
<keyword evidence="7" id="KW-0285">Flavoprotein</keyword>
<dbReference type="OrthoDB" id="9788328at2"/>
<protein>
    <recommendedName>
        <fullName evidence="7">Protein-methionine-sulfoxide reductase heme-binding subunit MsrQ</fullName>
    </recommendedName>
    <alternativeName>
        <fullName evidence="7">Flavocytochrome MsrQ</fullName>
    </alternativeName>
</protein>
<comment type="cofactor">
    <cofactor evidence="7">
        <name>FMN</name>
        <dbReference type="ChEBI" id="CHEBI:58210"/>
    </cofactor>
    <text evidence="7">Binds 1 FMN per subunit.</text>
</comment>
<reference evidence="9 10" key="1">
    <citation type="submission" date="2019-03" db="EMBL/GenBank/DDBJ databases">
        <title>Genomic Encyclopedia of Type Strains, Phase IV (KMG-IV): sequencing the most valuable type-strain genomes for metagenomic binning, comparative biology and taxonomic classification.</title>
        <authorList>
            <person name="Goeker M."/>
        </authorList>
    </citation>
    <scope>NUCLEOTIDE SEQUENCE [LARGE SCALE GENOMIC DNA]</scope>
    <source>
        <strain evidence="9 10">DSM 11901</strain>
    </source>
</reference>
<feature type="transmembrane region" description="Helical" evidence="7">
    <location>
        <begin position="126"/>
        <end position="147"/>
    </location>
</feature>
<dbReference type="PANTHER" id="PTHR36964">
    <property type="entry name" value="PROTEIN-METHIONINE-SULFOXIDE REDUCTASE HEME-BINDING SUBUNIT MSRQ"/>
    <property type="match status" value="1"/>
</dbReference>
<keyword evidence="4 7" id="KW-1133">Transmembrane helix</keyword>
<dbReference type="PANTHER" id="PTHR36964:SF1">
    <property type="entry name" value="PROTEIN-METHIONINE-SULFOXIDE REDUCTASE HEME-BINDING SUBUNIT MSRQ"/>
    <property type="match status" value="1"/>
</dbReference>
<accession>A0A4R6R5L8</accession>
<dbReference type="AlphaFoldDB" id="A0A4R6R5L8"/>
<name>A0A4R6R5L8_9BURK</name>
<dbReference type="GO" id="GO:0016679">
    <property type="term" value="F:oxidoreductase activity, acting on diphenols and related substances as donors"/>
    <property type="evidence" value="ECO:0007669"/>
    <property type="project" value="TreeGrafter"/>
</dbReference>
<keyword evidence="6 7" id="KW-0472">Membrane</keyword>
<dbReference type="GO" id="GO:0005886">
    <property type="term" value="C:plasma membrane"/>
    <property type="evidence" value="ECO:0007669"/>
    <property type="project" value="UniProtKB-SubCell"/>
</dbReference>
<evidence type="ECO:0000313" key="10">
    <source>
        <dbReference type="Proteomes" id="UP000294593"/>
    </source>
</evidence>
<evidence type="ECO:0000256" key="5">
    <source>
        <dbReference type="ARBA" id="ARBA00023004"/>
    </source>
</evidence>
<dbReference type="GO" id="GO:0020037">
    <property type="term" value="F:heme binding"/>
    <property type="evidence" value="ECO:0007669"/>
    <property type="project" value="UniProtKB-UniRule"/>
</dbReference>
<keyword evidence="7" id="KW-0249">Electron transport</keyword>
<dbReference type="EMBL" id="SNXW01000010">
    <property type="protein sequence ID" value="TDP80827.1"/>
    <property type="molecule type" value="Genomic_DNA"/>
</dbReference>
<comment type="function">
    <text evidence="7">Part of the MsrPQ system that repairs oxidized periplasmic proteins containing methionine sulfoxide residues (Met-O), using respiratory chain electrons. Thus protects these proteins from oxidative-stress damage caused by reactive species of oxygen and chlorine generated by the host defense mechanisms. MsrPQ is essential for the maintenance of envelope integrity under bleach stress, rescuing a wide series of structurally unrelated periplasmic proteins from methionine oxidation. MsrQ provides electrons for reduction to the reductase catalytic subunit MsrP, using the quinone pool of the respiratory chain.</text>
</comment>
<dbReference type="InterPro" id="IPR022837">
    <property type="entry name" value="MsrQ-like"/>
</dbReference>
<keyword evidence="10" id="KW-1185">Reference proteome</keyword>
<comment type="subcellular location">
    <subcellularLocation>
        <location evidence="7">Cell membrane</location>
        <topology evidence="7">Multi-pass membrane protein</topology>
    </subcellularLocation>
    <subcellularLocation>
        <location evidence="1">Membrane</location>
        <topology evidence="1">Multi-pass membrane protein</topology>
    </subcellularLocation>
</comment>
<dbReference type="GO" id="GO:0046872">
    <property type="term" value="F:metal ion binding"/>
    <property type="evidence" value="ECO:0007669"/>
    <property type="project" value="UniProtKB-KW"/>
</dbReference>
<keyword evidence="7" id="KW-0479">Metal-binding</keyword>
<evidence type="ECO:0000256" key="1">
    <source>
        <dbReference type="ARBA" id="ARBA00004141"/>
    </source>
</evidence>
<keyword evidence="5 7" id="KW-0408">Iron</keyword>
<keyword evidence="3 7" id="KW-0812">Transmembrane</keyword>
<comment type="subunit">
    <text evidence="7">Heterodimer of a catalytic subunit (MsrP) and a heme-binding subunit (MsrQ).</text>
</comment>
<evidence type="ECO:0000313" key="9">
    <source>
        <dbReference type="EMBL" id="TDP80827.1"/>
    </source>
</evidence>
<comment type="similarity">
    <text evidence="7">Belongs to the MsrQ family.</text>
</comment>
<dbReference type="HAMAP" id="MF_01207">
    <property type="entry name" value="MsrQ"/>
    <property type="match status" value="1"/>
</dbReference>
<evidence type="ECO:0000256" key="4">
    <source>
        <dbReference type="ARBA" id="ARBA00022989"/>
    </source>
</evidence>
<evidence type="ECO:0000256" key="7">
    <source>
        <dbReference type="HAMAP-Rule" id="MF_01207"/>
    </source>
</evidence>